<dbReference type="Gene3D" id="3.90.1300.10">
    <property type="entry name" value="Amidase signature (AS) domain"/>
    <property type="match status" value="1"/>
</dbReference>
<dbReference type="PANTHER" id="PTHR11895">
    <property type="entry name" value="TRANSAMIDASE"/>
    <property type="match status" value="1"/>
</dbReference>
<keyword evidence="3" id="KW-0808">Transferase</keyword>
<dbReference type="InterPro" id="IPR000120">
    <property type="entry name" value="Amidase"/>
</dbReference>
<feature type="domain" description="Amidase" evidence="2">
    <location>
        <begin position="83"/>
        <end position="472"/>
    </location>
</feature>
<dbReference type="Proteomes" id="UP000192674">
    <property type="component" value="Unassembled WGS sequence"/>
</dbReference>
<dbReference type="AlphaFoldDB" id="A0A1Y5XQ93"/>
<evidence type="ECO:0000256" key="1">
    <source>
        <dbReference type="ARBA" id="ARBA00009199"/>
    </source>
</evidence>
<gene>
    <name evidence="3" type="ORF">SAMN05661093_04746</name>
</gene>
<organism evidence="3 4">
    <name type="scientific">Kibdelosporangium aridum</name>
    <dbReference type="NCBI Taxonomy" id="2030"/>
    <lineage>
        <taxon>Bacteria</taxon>
        <taxon>Bacillati</taxon>
        <taxon>Actinomycetota</taxon>
        <taxon>Actinomycetes</taxon>
        <taxon>Pseudonocardiales</taxon>
        <taxon>Pseudonocardiaceae</taxon>
        <taxon>Kibdelosporangium</taxon>
    </lineage>
</organism>
<evidence type="ECO:0000313" key="3">
    <source>
        <dbReference type="EMBL" id="SMD11136.1"/>
    </source>
</evidence>
<dbReference type="InterPro" id="IPR023631">
    <property type="entry name" value="Amidase_dom"/>
</dbReference>
<evidence type="ECO:0000313" key="4">
    <source>
        <dbReference type="Proteomes" id="UP000192674"/>
    </source>
</evidence>
<comment type="similarity">
    <text evidence="1">Belongs to the amidase family.</text>
</comment>
<dbReference type="OrthoDB" id="182039at2"/>
<name>A0A1Y5XQ93_KIBAR</name>
<proteinExistence type="inferred from homology"/>
<evidence type="ECO:0000259" key="2">
    <source>
        <dbReference type="Pfam" id="PF01425"/>
    </source>
</evidence>
<sequence length="492" mass="51612">MDIGLELTPERLARLEWAAPFVTASVAAIAEAEGIDDVPDSPRTTIPVRDEPCSVVPEVTEPYELGVVEAAVAIRRGQLLPAELLASCLTRIERTQPALGAFVRLTDDAARTQADLAGQQPPTGVLHGIPFAAKDLIDTSNVATEYGSAAFVGRVPPWDATVVSRIRSAGGILVGKTATHEIAYGVSTPAVHNPWHPDRMASGSSGGSAAALAARQVPMALGTDTGGSLRLPSAFCGTSAIRPTFGLIPRSGVMTLSASFDVVGPMARSARDCLMLLRVLAGDPPAELVSPVVDLRQVRVGLADVATQHEVAVAETLRSLGAQIIEVTLPSLPITQAAASVLVFAEAAAEFRQHLKRGAEFTEDIQAFLEAGLGVPVADFLHAQRVRNAIKRDYANLLGEVDVLLLPTSPVTELPHGVSSHDGVPLIPVLTPYTFPASLTGLPAIAFPCGFSRSGMPVGAQLMGPAHSETLLAAVVDAYQQETDWHTRIPPV</sequence>
<dbReference type="EMBL" id="FWXV01000003">
    <property type="protein sequence ID" value="SMD11136.1"/>
    <property type="molecule type" value="Genomic_DNA"/>
</dbReference>
<dbReference type="Pfam" id="PF01425">
    <property type="entry name" value="Amidase"/>
    <property type="match status" value="1"/>
</dbReference>
<reference evidence="3 4" key="1">
    <citation type="submission" date="2017-04" db="EMBL/GenBank/DDBJ databases">
        <authorList>
            <person name="Afonso C.L."/>
            <person name="Miller P.J."/>
            <person name="Scott M.A."/>
            <person name="Spackman E."/>
            <person name="Goraichik I."/>
            <person name="Dimitrov K.M."/>
            <person name="Suarez D.L."/>
            <person name="Swayne D.E."/>
        </authorList>
    </citation>
    <scope>NUCLEOTIDE SEQUENCE [LARGE SCALE GENOMIC DNA]</scope>
    <source>
        <strain evidence="3 4">DSM 43828</strain>
    </source>
</reference>
<accession>A0A1Y5XQ93</accession>
<dbReference type="InterPro" id="IPR036928">
    <property type="entry name" value="AS_sf"/>
</dbReference>
<dbReference type="RefSeq" id="WP_084428922.1">
    <property type="nucleotide sequence ID" value="NZ_FWXV01000003.1"/>
</dbReference>
<protein>
    <submittedName>
        <fullName evidence="3">Aspartyl-tRNA(Asn)/glutamyl-tRNA(Gln) amidotransferase subunit A</fullName>
    </submittedName>
</protein>
<dbReference type="GO" id="GO:0016740">
    <property type="term" value="F:transferase activity"/>
    <property type="evidence" value="ECO:0007669"/>
    <property type="project" value="UniProtKB-KW"/>
</dbReference>
<dbReference type="SUPFAM" id="SSF75304">
    <property type="entry name" value="Amidase signature (AS) enzymes"/>
    <property type="match status" value="1"/>
</dbReference>
<dbReference type="PANTHER" id="PTHR11895:SF7">
    <property type="entry name" value="GLUTAMYL-TRNA(GLN) AMIDOTRANSFERASE SUBUNIT A, MITOCHONDRIAL"/>
    <property type="match status" value="1"/>
</dbReference>
<keyword evidence="4" id="KW-1185">Reference proteome</keyword>